<proteinExistence type="predicted"/>
<gene>
    <name evidence="2" type="ORF">SAMN06265371_103398</name>
</gene>
<feature type="transmembrane region" description="Helical" evidence="1">
    <location>
        <begin position="12"/>
        <end position="38"/>
    </location>
</feature>
<keyword evidence="1" id="KW-0472">Membrane</keyword>
<dbReference type="EMBL" id="FZNT01000003">
    <property type="protein sequence ID" value="SNR47909.1"/>
    <property type="molecule type" value="Genomic_DNA"/>
</dbReference>
<name>A0A238WQG8_9FLAO</name>
<keyword evidence="3" id="KW-1185">Reference proteome</keyword>
<feature type="transmembrane region" description="Helical" evidence="1">
    <location>
        <begin position="73"/>
        <end position="93"/>
    </location>
</feature>
<dbReference type="AlphaFoldDB" id="A0A238WQG8"/>
<dbReference type="Proteomes" id="UP000198384">
    <property type="component" value="Unassembled WGS sequence"/>
</dbReference>
<accession>A0A238WQG8</accession>
<sequence length="168" mass="19088">MNNIILLNSFRFLGLLLLQVLVFNHLNLFGYLNPMIYIAGVFLFPIRKNINALLIYSFLLGLSVDFFSDSGGINAAATLFIAFIRLPLLKTILRKSDFDYLLFNLRTIAFSKAFIFISTLTIIHHLIVFSLAYFSLNDFMSIISNTLVTSVFSILIIFLGIALFTKKK</sequence>
<evidence type="ECO:0000256" key="1">
    <source>
        <dbReference type="SAM" id="Phobius"/>
    </source>
</evidence>
<feature type="transmembrane region" description="Helical" evidence="1">
    <location>
        <begin position="114"/>
        <end position="136"/>
    </location>
</feature>
<keyword evidence="1" id="KW-0812">Transmembrane</keyword>
<evidence type="ECO:0000313" key="3">
    <source>
        <dbReference type="Proteomes" id="UP000198384"/>
    </source>
</evidence>
<protein>
    <submittedName>
        <fullName evidence="2">Rod shape-determining protein MreD</fullName>
    </submittedName>
</protein>
<keyword evidence="1" id="KW-1133">Transmembrane helix</keyword>
<feature type="transmembrane region" description="Helical" evidence="1">
    <location>
        <begin position="142"/>
        <end position="164"/>
    </location>
</feature>
<feature type="transmembrane region" description="Helical" evidence="1">
    <location>
        <begin position="50"/>
        <end position="67"/>
    </location>
</feature>
<organism evidence="2 3">
    <name type="scientific">Lutibacter agarilyticus</name>
    <dbReference type="NCBI Taxonomy" id="1109740"/>
    <lineage>
        <taxon>Bacteria</taxon>
        <taxon>Pseudomonadati</taxon>
        <taxon>Bacteroidota</taxon>
        <taxon>Flavobacteriia</taxon>
        <taxon>Flavobacteriales</taxon>
        <taxon>Flavobacteriaceae</taxon>
        <taxon>Lutibacter</taxon>
    </lineage>
</organism>
<reference evidence="2 3" key="1">
    <citation type="submission" date="2017-06" db="EMBL/GenBank/DDBJ databases">
        <authorList>
            <person name="Kim H.J."/>
            <person name="Triplett B.A."/>
        </authorList>
    </citation>
    <scope>NUCLEOTIDE SEQUENCE [LARGE SCALE GENOMIC DNA]</scope>
    <source>
        <strain evidence="2 3">DSM 29150</strain>
    </source>
</reference>
<evidence type="ECO:0000313" key="2">
    <source>
        <dbReference type="EMBL" id="SNR47909.1"/>
    </source>
</evidence>